<name>A0A348W918_9RHOB</name>
<comment type="caution">
    <text evidence="1">The sequence shown here is derived from an EMBL/GenBank/DDBJ whole genome shotgun (WGS) entry which is preliminary data.</text>
</comment>
<dbReference type="Proteomes" id="UP000264719">
    <property type="component" value="Unassembled WGS sequence"/>
</dbReference>
<proteinExistence type="predicted"/>
<dbReference type="EMBL" id="DMVW01000042">
    <property type="protein sequence ID" value="HAR51030.1"/>
    <property type="molecule type" value="Genomic_DNA"/>
</dbReference>
<accession>A0A348W918</accession>
<evidence type="ECO:0000313" key="1">
    <source>
        <dbReference type="EMBL" id="HAR51030.1"/>
    </source>
</evidence>
<organism evidence="1 2">
    <name type="scientific">Roseovarius nubinhibens</name>
    <dbReference type="NCBI Taxonomy" id="314263"/>
    <lineage>
        <taxon>Bacteria</taxon>
        <taxon>Pseudomonadati</taxon>
        <taxon>Pseudomonadota</taxon>
        <taxon>Alphaproteobacteria</taxon>
        <taxon>Rhodobacterales</taxon>
        <taxon>Roseobacteraceae</taxon>
        <taxon>Roseovarius</taxon>
    </lineage>
</organism>
<reference evidence="1 2" key="1">
    <citation type="journal article" date="2018" name="Nat. Biotechnol.">
        <title>A standardized bacterial taxonomy based on genome phylogeny substantially revises the tree of life.</title>
        <authorList>
            <person name="Parks D.H."/>
            <person name="Chuvochina M."/>
            <person name="Waite D.W."/>
            <person name="Rinke C."/>
            <person name="Skarshewski A."/>
            <person name="Chaumeil P.A."/>
            <person name="Hugenholtz P."/>
        </authorList>
    </citation>
    <scope>NUCLEOTIDE SEQUENCE [LARGE SCALE GENOMIC DNA]</scope>
    <source>
        <strain evidence="1">UBA9169</strain>
    </source>
</reference>
<sequence>MTLDIQPELFNTPLEAGMRAVIVLDAFAPHAFDLKNLSLLDFYVVHVGDIEADTQGPESLHPPVEARKGEFFVRRRLVEEGLALMERAFLLDKVADENGLTFRARDVAAAMVDLMESPYNLRLREASYWIAQCAEKEGHDAFFARLESGVGRWSHEVSGEVP</sequence>
<gene>
    <name evidence="1" type="ORF">DCS45_04000</name>
</gene>
<dbReference type="InterPro" id="IPR046904">
    <property type="entry name" value="ABC-3C_MC2"/>
</dbReference>
<dbReference type="RefSeq" id="WP_339854456.1">
    <property type="nucleotide sequence ID" value="NZ_CAXAXR010000010.1"/>
</dbReference>
<evidence type="ECO:0000313" key="2">
    <source>
        <dbReference type="Proteomes" id="UP000264719"/>
    </source>
</evidence>
<dbReference type="Pfam" id="PF20288">
    <property type="entry name" value="MC2"/>
    <property type="match status" value="1"/>
</dbReference>
<protein>
    <submittedName>
        <fullName evidence="1">Threonine efflux protein</fullName>
    </submittedName>
</protein>
<dbReference type="AlphaFoldDB" id="A0A348W918"/>